<dbReference type="KEGG" id="spha:D3Y57_12940"/>
<dbReference type="PANTHER" id="PTHR44196:SF1">
    <property type="entry name" value="DEHYDROGENASE_REDUCTASE SDR FAMILY MEMBER 7B"/>
    <property type="match status" value="1"/>
</dbReference>
<keyword evidence="2" id="KW-0560">Oxidoreductase</keyword>
<dbReference type="InterPro" id="IPR036291">
    <property type="entry name" value="NAD(P)-bd_dom_sf"/>
</dbReference>
<evidence type="ECO:0000256" key="2">
    <source>
        <dbReference type="ARBA" id="ARBA00023002"/>
    </source>
</evidence>
<organism evidence="3 4">
    <name type="scientific">Sphingomonas paeninsulae</name>
    <dbReference type="NCBI Taxonomy" id="2319844"/>
    <lineage>
        <taxon>Bacteria</taxon>
        <taxon>Pseudomonadati</taxon>
        <taxon>Pseudomonadota</taxon>
        <taxon>Alphaproteobacteria</taxon>
        <taxon>Sphingomonadales</taxon>
        <taxon>Sphingomonadaceae</taxon>
        <taxon>Sphingomonas</taxon>
    </lineage>
</organism>
<dbReference type="Pfam" id="PF00106">
    <property type="entry name" value="adh_short"/>
    <property type="match status" value="1"/>
</dbReference>
<dbReference type="InterPro" id="IPR002347">
    <property type="entry name" value="SDR_fam"/>
</dbReference>
<dbReference type="PRINTS" id="PR00081">
    <property type="entry name" value="GDHRDH"/>
</dbReference>
<dbReference type="OrthoDB" id="335726at2"/>
<dbReference type="PANTHER" id="PTHR44196">
    <property type="entry name" value="DEHYDROGENASE/REDUCTASE SDR FAMILY MEMBER 7B"/>
    <property type="match status" value="1"/>
</dbReference>
<reference evidence="3 4" key="1">
    <citation type="submission" date="2018-09" db="EMBL/GenBank/DDBJ databases">
        <title>Sphingomonas peninsula sp. nov., isolated from fildes peninsula, Antarctic soil.</title>
        <authorList>
            <person name="Yingchao G."/>
        </authorList>
    </citation>
    <scope>NUCLEOTIDE SEQUENCE [LARGE SCALE GENOMIC DNA]</scope>
    <source>
        <strain evidence="3 4">YZ-8</strain>
    </source>
</reference>
<dbReference type="CDD" id="cd05233">
    <property type="entry name" value="SDR_c"/>
    <property type="match status" value="1"/>
</dbReference>
<accession>A0A494TMN5</accession>
<dbReference type="AlphaFoldDB" id="A0A494TMN5"/>
<evidence type="ECO:0000313" key="3">
    <source>
        <dbReference type="EMBL" id="AYJ86698.1"/>
    </source>
</evidence>
<comment type="similarity">
    <text evidence="1">Belongs to the short-chain dehydrogenases/reductases (SDR) family.</text>
</comment>
<dbReference type="RefSeq" id="WP_121153321.1">
    <property type="nucleotide sequence ID" value="NZ_CP032829.1"/>
</dbReference>
<protein>
    <submittedName>
        <fullName evidence="3">SDR family NAD(P)-dependent oxidoreductase</fullName>
    </submittedName>
</protein>
<dbReference type="GO" id="GO:0016020">
    <property type="term" value="C:membrane"/>
    <property type="evidence" value="ECO:0007669"/>
    <property type="project" value="TreeGrafter"/>
</dbReference>
<dbReference type="EMBL" id="CP032829">
    <property type="protein sequence ID" value="AYJ86698.1"/>
    <property type="molecule type" value="Genomic_DNA"/>
</dbReference>
<dbReference type="SUPFAM" id="SSF51735">
    <property type="entry name" value="NAD(P)-binding Rossmann-fold domains"/>
    <property type="match status" value="1"/>
</dbReference>
<evidence type="ECO:0000256" key="1">
    <source>
        <dbReference type="ARBA" id="ARBA00006484"/>
    </source>
</evidence>
<gene>
    <name evidence="3" type="ORF">D3Y57_12940</name>
</gene>
<dbReference type="PROSITE" id="PS00061">
    <property type="entry name" value="ADH_SHORT"/>
    <property type="match status" value="1"/>
</dbReference>
<dbReference type="Gene3D" id="3.40.50.720">
    <property type="entry name" value="NAD(P)-binding Rossmann-like Domain"/>
    <property type="match status" value="1"/>
</dbReference>
<dbReference type="GO" id="GO:0016491">
    <property type="term" value="F:oxidoreductase activity"/>
    <property type="evidence" value="ECO:0007669"/>
    <property type="project" value="UniProtKB-KW"/>
</dbReference>
<dbReference type="InterPro" id="IPR020904">
    <property type="entry name" value="Sc_DH/Rdtase_CS"/>
</dbReference>
<sequence>MVSSPSSGRTVAIFGAASDIAMAVARLCAQAGDLLVLVGRDDAALSALAADLAERGAARIAVQKADFGQVAALPGVVQAAWERFDGIDVALIAYAIQPDQPAAEQNPAAAEAALIVNFVSPALLLGEIARRCKAQGSGTIAAITSVAGDRGRKSNYIYGAAKGGLHRFLEGLRHSLHAAGVSVVDIRPGFVVTKLTAHLDRRGVLWATPDRVAKDIFEAIASGRPVLYTPWFWQPIMVAVRGLPRWVFHRTSF</sequence>
<name>A0A494TMN5_SPHPE</name>
<keyword evidence="4" id="KW-1185">Reference proteome</keyword>
<dbReference type="Proteomes" id="UP000276254">
    <property type="component" value="Chromosome"/>
</dbReference>
<evidence type="ECO:0000313" key="4">
    <source>
        <dbReference type="Proteomes" id="UP000276254"/>
    </source>
</evidence>
<proteinExistence type="inferred from homology"/>